<protein>
    <submittedName>
        <fullName evidence="2">Uncharacterized protein</fullName>
    </submittedName>
</protein>
<sequence length="174" mass="19633">MEGASKSRSSITSYAIISTYVLYEFQFMMYLLYGHHKLGADDQAHNYLYRQISFIVVYVLSKPALYYNQFGKEMHNPGRTRNVLKAIFATAIMISNAAVLHFTLVPHVALQLHHSEFYLTLLAAPISCFCSVLFIREIWSIQAIDCVDVEKATPRLATAGVILGTEDTMDTKKA</sequence>
<evidence type="ECO:0000256" key="1">
    <source>
        <dbReference type="SAM" id="Phobius"/>
    </source>
</evidence>
<evidence type="ECO:0000313" key="3">
    <source>
        <dbReference type="Proteomes" id="UP000054279"/>
    </source>
</evidence>
<proteinExistence type="predicted"/>
<gene>
    <name evidence="2" type="ORF">M422DRAFT_72047</name>
</gene>
<evidence type="ECO:0000313" key="2">
    <source>
        <dbReference type="EMBL" id="KIJ25782.1"/>
    </source>
</evidence>
<dbReference type="HOGENOM" id="CLU_1541083_0_0_1"/>
<reference evidence="2 3" key="1">
    <citation type="submission" date="2014-06" db="EMBL/GenBank/DDBJ databases">
        <title>Evolutionary Origins and Diversification of the Mycorrhizal Mutualists.</title>
        <authorList>
            <consortium name="DOE Joint Genome Institute"/>
            <consortium name="Mycorrhizal Genomics Consortium"/>
            <person name="Kohler A."/>
            <person name="Kuo A."/>
            <person name="Nagy L.G."/>
            <person name="Floudas D."/>
            <person name="Copeland A."/>
            <person name="Barry K.W."/>
            <person name="Cichocki N."/>
            <person name="Veneault-Fourrey C."/>
            <person name="LaButti K."/>
            <person name="Lindquist E.A."/>
            <person name="Lipzen A."/>
            <person name="Lundell T."/>
            <person name="Morin E."/>
            <person name="Murat C."/>
            <person name="Riley R."/>
            <person name="Ohm R."/>
            <person name="Sun H."/>
            <person name="Tunlid A."/>
            <person name="Henrissat B."/>
            <person name="Grigoriev I.V."/>
            <person name="Hibbett D.S."/>
            <person name="Martin F."/>
        </authorList>
    </citation>
    <scope>NUCLEOTIDE SEQUENCE [LARGE SCALE GENOMIC DNA]</scope>
    <source>
        <strain evidence="2 3">SS14</strain>
    </source>
</reference>
<keyword evidence="1" id="KW-0812">Transmembrane</keyword>
<dbReference type="EMBL" id="KN837399">
    <property type="protein sequence ID" value="KIJ25782.1"/>
    <property type="molecule type" value="Genomic_DNA"/>
</dbReference>
<keyword evidence="1" id="KW-0472">Membrane</keyword>
<dbReference type="AlphaFoldDB" id="A0A0C9U9M4"/>
<keyword evidence="3" id="KW-1185">Reference proteome</keyword>
<keyword evidence="1" id="KW-1133">Transmembrane helix</keyword>
<organism evidence="2 3">
    <name type="scientific">Sphaerobolus stellatus (strain SS14)</name>
    <dbReference type="NCBI Taxonomy" id="990650"/>
    <lineage>
        <taxon>Eukaryota</taxon>
        <taxon>Fungi</taxon>
        <taxon>Dikarya</taxon>
        <taxon>Basidiomycota</taxon>
        <taxon>Agaricomycotina</taxon>
        <taxon>Agaricomycetes</taxon>
        <taxon>Phallomycetidae</taxon>
        <taxon>Geastrales</taxon>
        <taxon>Sphaerobolaceae</taxon>
        <taxon>Sphaerobolus</taxon>
    </lineage>
</organism>
<feature type="transmembrane region" description="Helical" evidence="1">
    <location>
        <begin position="12"/>
        <end position="33"/>
    </location>
</feature>
<accession>A0A0C9U9M4</accession>
<feature type="transmembrane region" description="Helical" evidence="1">
    <location>
        <begin position="117"/>
        <end position="135"/>
    </location>
</feature>
<feature type="transmembrane region" description="Helical" evidence="1">
    <location>
        <begin position="86"/>
        <end position="105"/>
    </location>
</feature>
<name>A0A0C9U9M4_SPHS4</name>
<dbReference type="Proteomes" id="UP000054279">
    <property type="component" value="Unassembled WGS sequence"/>
</dbReference>
<feature type="transmembrane region" description="Helical" evidence="1">
    <location>
        <begin position="48"/>
        <end position="65"/>
    </location>
</feature>